<dbReference type="Proteomes" id="UP000236199">
    <property type="component" value="Unassembled WGS sequence"/>
</dbReference>
<protein>
    <recommendedName>
        <fullName evidence="3">DUF4209 domain-containing protein</fullName>
    </recommendedName>
</protein>
<keyword evidence="2" id="KW-1185">Reference proteome</keyword>
<dbReference type="AlphaFoldDB" id="A0A2K1PD69"/>
<name>A0A2K1PD69_9BACT</name>
<evidence type="ECO:0000313" key="1">
    <source>
        <dbReference type="EMBL" id="PNS00597.1"/>
    </source>
</evidence>
<organism evidence="1 2">
    <name type="scientific">Petrotoga miotherma DSM 10691</name>
    <dbReference type="NCBI Taxonomy" id="1434326"/>
    <lineage>
        <taxon>Bacteria</taxon>
        <taxon>Thermotogati</taxon>
        <taxon>Thermotogota</taxon>
        <taxon>Thermotogae</taxon>
        <taxon>Petrotogales</taxon>
        <taxon>Petrotogaceae</taxon>
        <taxon>Petrotoga</taxon>
    </lineage>
</organism>
<reference evidence="1 2" key="1">
    <citation type="submission" date="2013-12" db="EMBL/GenBank/DDBJ databases">
        <title>Comparative genomics of Petrotoga isolates.</title>
        <authorList>
            <person name="Nesbo C.L."/>
            <person name="Charchuk R."/>
            <person name="Chow K."/>
        </authorList>
    </citation>
    <scope>NUCLEOTIDE SEQUENCE [LARGE SCALE GENOMIC DNA]</scope>
    <source>
        <strain evidence="1 2">DSM 10691</strain>
    </source>
</reference>
<accession>A0A2K1PD69</accession>
<dbReference type="RefSeq" id="WP_146026632.1">
    <property type="nucleotide sequence ID" value="NZ_AZRM01000023.1"/>
</dbReference>
<comment type="caution">
    <text evidence="1">The sequence shown here is derived from an EMBL/GenBank/DDBJ whole genome shotgun (WGS) entry which is preliminary data.</text>
</comment>
<gene>
    <name evidence="1" type="ORF">X928_04840</name>
</gene>
<evidence type="ECO:0000313" key="2">
    <source>
        <dbReference type="Proteomes" id="UP000236199"/>
    </source>
</evidence>
<sequence>MVSIKKKDRGDNYRNDIAHGLLSLEAFTKEKVQLLLLILIQLASYSITKKDK</sequence>
<evidence type="ECO:0008006" key="3">
    <source>
        <dbReference type="Google" id="ProtNLM"/>
    </source>
</evidence>
<proteinExistence type="predicted"/>
<dbReference type="EMBL" id="AZRM01000023">
    <property type="protein sequence ID" value="PNS00597.1"/>
    <property type="molecule type" value="Genomic_DNA"/>
</dbReference>